<evidence type="ECO:0000256" key="7">
    <source>
        <dbReference type="SAM" id="MobiDB-lite"/>
    </source>
</evidence>
<feature type="region of interest" description="Disordered" evidence="7">
    <location>
        <begin position="168"/>
        <end position="206"/>
    </location>
</feature>
<evidence type="ECO:0000313" key="11">
    <source>
        <dbReference type="Proteomes" id="UP001501444"/>
    </source>
</evidence>
<evidence type="ECO:0000256" key="1">
    <source>
        <dbReference type="ARBA" id="ARBA00004651"/>
    </source>
</evidence>
<dbReference type="CDD" id="cd06261">
    <property type="entry name" value="TM_PBP2"/>
    <property type="match status" value="1"/>
</dbReference>
<organism evidence="10 11">
    <name type="scientific">Dactylosporangium salmoneum</name>
    <dbReference type="NCBI Taxonomy" id="53361"/>
    <lineage>
        <taxon>Bacteria</taxon>
        <taxon>Bacillati</taxon>
        <taxon>Actinomycetota</taxon>
        <taxon>Actinomycetes</taxon>
        <taxon>Micromonosporales</taxon>
        <taxon>Micromonosporaceae</taxon>
        <taxon>Dactylosporangium</taxon>
    </lineage>
</organism>
<feature type="transmembrane region" description="Helical" evidence="8">
    <location>
        <begin position="99"/>
        <end position="116"/>
    </location>
</feature>
<keyword evidence="3" id="KW-1003">Cell membrane</keyword>
<dbReference type="PANTHER" id="PTHR43386">
    <property type="entry name" value="OLIGOPEPTIDE TRANSPORT SYSTEM PERMEASE PROTEIN APPC"/>
    <property type="match status" value="1"/>
</dbReference>
<keyword evidence="5 8" id="KW-1133">Transmembrane helix</keyword>
<evidence type="ECO:0000256" key="6">
    <source>
        <dbReference type="ARBA" id="ARBA00023136"/>
    </source>
</evidence>
<keyword evidence="2" id="KW-0813">Transport</keyword>
<keyword evidence="11" id="KW-1185">Reference proteome</keyword>
<evidence type="ECO:0000313" key="10">
    <source>
        <dbReference type="EMBL" id="GAA2372931.1"/>
    </source>
</evidence>
<dbReference type="InterPro" id="IPR050366">
    <property type="entry name" value="BP-dependent_transpt_permease"/>
</dbReference>
<keyword evidence="6 8" id="KW-0472">Membrane</keyword>
<keyword evidence="4 8" id="KW-0812">Transmembrane</keyword>
<reference evidence="11" key="1">
    <citation type="journal article" date="2019" name="Int. J. Syst. Evol. Microbiol.">
        <title>The Global Catalogue of Microorganisms (GCM) 10K type strain sequencing project: providing services to taxonomists for standard genome sequencing and annotation.</title>
        <authorList>
            <consortium name="The Broad Institute Genomics Platform"/>
            <consortium name="The Broad Institute Genome Sequencing Center for Infectious Disease"/>
            <person name="Wu L."/>
            <person name="Ma J."/>
        </authorList>
    </citation>
    <scope>NUCLEOTIDE SEQUENCE [LARGE SCALE GENOMIC DNA]</scope>
    <source>
        <strain evidence="11">JCM 3272</strain>
    </source>
</reference>
<evidence type="ECO:0000256" key="8">
    <source>
        <dbReference type="SAM" id="Phobius"/>
    </source>
</evidence>
<evidence type="ECO:0000256" key="2">
    <source>
        <dbReference type="ARBA" id="ARBA00022448"/>
    </source>
</evidence>
<name>A0ABP5U973_9ACTN</name>
<gene>
    <name evidence="10" type="ORF">GCM10010170_075390</name>
</gene>
<dbReference type="SUPFAM" id="SSF161098">
    <property type="entry name" value="MetI-like"/>
    <property type="match status" value="1"/>
</dbReference>
<comment type="caution">
    <text evidence="10">The sequence shown here is derived from an EMBL/GenBank/DDBJ whole genome shotgun (WGS) entry which is preliminary data.</text>
</comment>
<dbReference type="Gene3D" id="1.10.3720.10">
    <property type="entry name" value="MetI-like"/>
    <property type="match status" value="1"/>
</dbReference>
<sequence length="216" mass="22138">MLYGGRASLATAAVTVAVTVVAGTLAGAAAGYLGGWLDLVVTRIVDVLLAFPRLILAIAVAALLDAGLAGLVLAVTVVSWPSYARVVRGYALRLRDEPYVAAARIAGLSFLGLGVRPPNPEWGAMLNEARGFVEDAPWMFLAPGLAIVAVVIAVAYLGDAVRDALAPARPASSTTSHSNCARGSASASSARAAPASRPSPEPCSACSARRWRYPVA</sequence>
<feature type="transmembrane region" description="Helical" evidence="8">
    <location>
        <begin position="54"/>
        <end position="78"/>
    </location>
</feature>
<feature type="transmembrane region" description="Helical" evidence="8">
    <location>
        <begin position="12"/>
        <end position="34"/>
    </location>
</feature>
<accession>A0ABP5U973</accession>
<evidence type="ECO:0000256" key="3">
    <source>
        <dbReference type="ARBA" id="ARBA00022475"/>
    </source>
</evidence>
<dbReference type="InterPro" id="IPR000515">
    <property type="entry name" value="MetI-like"/>
</dbReference>
<evidence type="ECO:0000256" key="5">
    <source>
        <dbReference type="ARBA" id="ARBA00022989"/>
    </source>
</evidence>
<dbReference type="InterPro" id="IPR035906">
    <property type="entry name" value="MetI-like_sf"/>
</dbReference>
<dbReference type="EMBL" id="BAAARV010000074">
    <property type="protein sequence ID" value="GAA2372931.1"/>
    <property type="molecule type" value="Genomic_DNA"/>
</dbReference>
<feature type="domain" description="ABC transmembrane type-1" evidence="9">
    <location>
        <begin position="23"/>
        <end position="109"/>
    </location>
</feature>
<dbReference type="PANTHER" id="PTHR43386:SF1">
    <property type="entry name" value="D,D-DIPEPTIDE TRANSPORT SYSTEM PERMEASE PROTEIN DDPC-RELATED"/>
    <property type="match status" value="1"/>
</dbReference>
<feature type="transmembrane region" description="Helical" evidence="8">
    <location>
        <begin position="136"/>
        <end position="157"/>
    </location>
</feature>
<dbReference type="Pfam" id="PF00528">
    <property type="entry name" value="BPD_transp_1"/>
    <property type="match status" value="1"/>
</dbReference>
<feature type="compositionally biased region" description="Low complexity" evidence="7">
    <location>
        <begin position="178"/>
        <end position="206"/>
    </location>
</feature>
<dbReference type="Proteomes" id="UP001501444">
    <property type="component" value="Unassembled WGS sequence"/>
</dbReference>
<evidence type="ECO:0000259" key="9">
    <source>
        <dbReference type="Pfam" id="PF00528"/>
    </source>
</evidence>
<proteinExistence type="predicted"/>
<comment type="subcellular location">
    <subcellularLocation>
        <location evidence="1">Cell membrane</location>
        <topology evidence="1">Multi-pass membrane protein</topology>
    </subcellularLocation>
</comment>
<protein>
    <recommendedName>
        <fullName evidence="9">ABC transmembrane type-1 domain-containing protein</fullName>
    </recommendedName>
</protein>
<evidence type="ECO:0000256" key="4">
    <source>
        <dbReference type="ARBA" id="ARBA00022692"/>
    </source>
</evidence>